<evidence type="ECO:0008006" key="3">
    <source>
        <dbReference type="Google" id="ProtNLM"/>
    </source>
</evidence>
<accession>A0A1B0AGH1</accession>
<protein>
    <recommendedName>
        <fullName evidence="3">PB1 domain-containing protein</fullName>
    </recommendedName>
</protein>
<sequence>VKTSATVGFLRLRLRDINKFTTLLETFSKRYSVEPKDNRFTLFADEFKLDCVVSAADTFEELSSLLSSFERFSKQVKEVCCWELLTMGPDISFLSADSLSVLSESLPSSTSISKLSIDADSFEDFASNEVF</sequence>
<reference evidence="1" key="2">
    <citation type="submission" date="2020-05" db="UniProtKB">
        <authorList>
            <consortium name="EnsemblMetazoa"/>
        </authorList>
    </citation>
    <scope>IDENTIFICATION</scope>
    <source>
        <strain evidence="1">IAEA</strain>
    </source>
</reference>
<dbReference type="AlphaFoldDB" id="A0A1B0AGH1"/>
<organism evidence="1 2">
    <name type="scientific">Glossina pallidipes</name>
    <name type="common">Tsetse fly</name>
    <dbReference type="NCBI Taxonomy" id="7398"/>
    <lineage>
        <taxon>Eukaryota</taxon>
        <taxon>Metazoa</taxon>
        <taxon>Ecdysozoa</taxon>
        <taxon>Arthropoda</taxon>
        <taxon>Hexapoda</taxon>
        <taxon>Insecta</taxon>
        <taxon>Pterygota</taxon>
        <taxon>Neoptera</taxon>
        <taxon>Endopterygota</taxon>
        <taxon>Diptera</taxon>
        <taxon>Brachycera</taxon>
        <taxon>Muscomorpha</taxon>
        <taxon>Hippoboscoidea</taxon>
        <taxon>Glossinidae</taxon>
        <taxon>Glossina</taxon>
    </lineage>
</organism>
<evidence type="ECO:0000313" key="2">
    <source>
        <dbReference type="Proteomes" id="UP000092445"/>
    </source>
</evidence>
<proteinExistence type="predicted"/>
<dbReference type="EnsemblMetazoa" id="GPAI044972-RA">
    <property type="protein sequence ID" value="GPAI044972-PA"/>
    <property type="gene ID" value="GPAI044972"/>
</dbReference>
<evidence type="ECO:0000313" key="1">
    <source>
        <dbReference type="EnsemblMetazoa" id="GPAI044972-PA"/>
    </source>
</evidence>
<name>A0A1B0AGH1_GLOPL</name>
<dbReference type="Proteomes" id="UP000092445">
    <property type="component" value="Unassembled WGS sequence"/>
</dbReference>
<reference evidence="2" key="1">
    <citation type="submission" date="2014-03" db="EMBL/GenBank/DDBJ databases">
        <authorList>
            <person name="Aksoy S."/>
            <person name="Warren W."/>
            <person name="Wilson R.K."/>
        </authorList>
    </citation>
    <scope>NUCLEOTIDE SEQUENCE [LARGE SCALE GENOMIC DNA]</scope>
    <source>
        <strain evidence="2">IAEA</strain>
    </source>
</reference>
<keyword evidence="2" id="KW-1185">Reference proteome</keyword>
<dbReference type="VEuPathDB" id="VectorBase:GPAI044972"/>